<gene>
    <name evidence="1" type="ORF">BTCBT_002790</name>
</gene>
<dbReference type="AlphaFoldDB" id="A0AAN4HK81"/>
<evidence type="ECO:0000313" key="2">
    <source>
        <dbReference type="Proteomes" id="UP000013487"/>
    </source>
</evidence>
<accession>A0AAN4HK81</accession>
<sequence>MNILGTLRTIQFNNELLNEELIRVKDENYYLKVENLELKRQLAKE</sequence>
<dbReference type="Proteomes" id="UP000013487">
    <property type="component" value="Unassembled WGS sequence"/>
</dbReference>
<proteinExistence type="predicted"/>
<evidence type="ECO:0000313" key="1">
    <source>
        <dbReference type="EMBL" id="ERI01235.1"/>
    </source>
</evidence>
<protein>
    <submittedName>
        <fullName evidence="1">Uncharacterized protein</fullName>
    </submittedName>
</protein>
<organism evidence="1 2">
    <name type="scientific">Bacillus thuringiensis T01-328</name>
    <dbReference type="NCBI Taxonomy" id="1324966"/>
    <lineage>
        <taxon>Bacteria</taxon>
        <taxon>Bacillati</taxon>
        <taxon>Bacillota</taxon>
        <taxon>Bacilli</taxon>
        <taxon>Bacillales</taxon>
        <taxon>Bacillaceae</taxon>
        <taxon>Bacillus</taxon>
        <taxon>Bacillus cereus group</taxon>
    </lineage>
</organism>
<reference evidence="1 2" key="1">
    <citation type="journal article" date="2013" name="Genome Announc.">
        <title>Draft Genome Sequence of Bacillus thuringiensis var. thuringiensis Strain T01-328, a Brazilian Isolate That Produces a Soluble Pesticide Protein, Cry1Ia.</title>
        <authorList>
            <person name="Varani A.M."/>
            <person name="Lemos M.V."/>
            <person name="Fernandes C.C."/>
            <person name="Lemos E.G."/>
            <person name="Alves E.C."/>
            <person name="Desiderio J.A."/>
        </authorList>
    </citation>
    <scope>NUCLEOTIDE SEQUENCE [LARGE SCALE GENOMIC DNA]</scope>
    <source>
        <strain evidence="1 2">T01-328</strain>
    </source>
</reference>
<comment type="caution">
    <text evidence="1">The sequence shown here is derived from an EMBL/GenBank/DDBJ whole genome shotgun (WGS) entry which is preliminary data.</text>
</comment>
<name>A0AAN4HK81_BACTU</name>
<dbReference type="RefSeq" id="WP_001023160.1">
    <property type="nucleotide sequence ID" value="NZ_ARXZ02000004.1"/>
</dbReference>
<dbReference type="EMBL" id="ARXZ02000004">
    <property type="protein sequence ID" value="ERI01235.1"/>
    <property type="molecule type" value="Genomic_DNA"/>
</dbReference>